<proteinExistence type="predicted"/>
<evidence type="ECO:0008006" key="3">
    <source>
        <dbReference type="Google" id="ProtNLM"/>
    </source>
</evidence>
<dbReference type="Pfam" id="PF03692">
    <property type="entry name" value="CxxCxxCC"/>
    <property type="match status" value="1"/>
</dbReference>
<organism evidence="1 2">
    <name type="scientific">Lachnotalea glycerini</name>
    <dbReference type="NCBI Taxonomy" id="1763509"/>
    <lineage>
        <taxon>Bacteria</taxon>
        <taxon>Bacillati</taxon>
        <taxon>Bacillota</taxon>
        <taxon>Clostridia</taxon>
        <taxon>Lachnospirales</taxon>
        <taxon>Lachnospiraceae</taxon>
        <taxon>Lachnotalea</taxon>
    </lineage>
</organism>
<dbReference type="InterPro" id="IPR005358">
    <property type="entry name" value="Puta_zinc/iron-chelating_dom"/>
</dbReference>
<dbReference type="EMBL" id="QICS01000003">
    <property type="protein sequence ID" value="PXV91572.1"/>
    <property type="molecule type" value="Genomic_DNA"/>
</dbReference>
<dbReference type="RefSeq" id="WP_110290767.1">
    <property type="nucleotide sequence ID" value="NZ_QICS01000003.1"/>
</dbReference>
<dbReference type="PANTHER" id="PTHR35866">
    <property type="entry name" value="PUTATIVE-RELATED"/>
    <property type="match status" value="1"/>
</dbReference>
<evidence type="ECO:0000313" key="2">
    <source>
        <dbReference type="Proteomes" id="UP000247523"/>
    </source>
</evidence>
<sequence>MKRNVSLDEISDGKLYQANDLVKANCNGCKDCFSCCQKMGSSIILDPLDSYRLQTNLGQSFEQLMAERVEHQVVDGIILPNLKMLGEDERCSFLNENGRCSIHSFRPGICRLFPLGRYYENNSFQYFLQIHECRQPNKTKVKISKWIDTPNLKDYEAFITDWHYFLKGIENQISLMQDDTWIKNRNMNLLKLFYIKPYEDCLDFYTQFYSRLKEANKC</sequence>
<evidence type="ECO:0000313" key="1">
    <source>
        <dbReference type="EMBL" id="PXV91572.1"/>
    </source>
</evidence>
<name>A0A318EXM7_9FIRM</name>
<accession>A0A318EXM7</accession>
<reference evidence="1 2" key="1">
    <citation type="submission" date="2018-05" db="EMBL/GenBank/DDBJ databases">
        <title>Genomic Encyclopedia of Type Strains, Phase IV (KMG-IV): sequencing the most valuable type-strain genomes for metagenomic binning, comparative biology and taxonomic classification.</title>
        <authorList>
            <person name="Goeker M."/>
        </authorList>
    </citation>
    <scope>NUCLEOTIDE SEQUENCE [LARGE SCALE GENOMIC DNA]</scope>
    <source>
        <strain evidence="1 2">DSM 28816</strain>
    </source>
</reference>
<comment type="caution">
    <text evidence="1">The sequence shown here is derived from an EMBL/GenBank/DDBJ whole genome shotgun (WGS) entry which is preliminary data.</text>
</comment>
<dbReference type="AlphaFoldDB" id="A0A318EXM7"/>
<dbReference type="PANTHER" id="PTHR35866:SF1">
    <property type="entry name" value="YKGJ FAMILY CYSTEINE CLUSTER PROTEIN"/>
    <property type="match status" value="1"/>
</dbReference>
<gene>
    <name evidence="1" type="ORF">C8E03_103129</name>
</gene>
<protein>
    <recommendedName>
        <fullName evidence="3">YkgJ family cysteine cluster protein</fullName>
    </recommendedName>
</protein>
<dbReference type="Proteomes" id="UP000247523">
    <property type="component" value="Unassembled WGS sequence"/>
</dbReference>